<dbReference type="GO" id="GO:0016787">
    <property type="term" value="F:hydrolase activity"/>
    <property type="evidence" value="ECO:0007669"/>
    <property type="project" value="UniProtKB-KW"/>
</dbReference>
<keyword evidence="2 12" id="KW-0540">Nuclease</keyword>
<dbReference type="GO" id="GO:0051607">
    <property type="term" value="P:defense response to virus"/>
    <property type="evidence" value="ECO:0007669"/>
    <property type="project" value="UniProtKB-KW"/>
</dbReference>
<comment type="subunit">
    <text evidence="11">Monomer. Binds crRNA and tracrRNA.</text>
</comment>
<evidence type="ECO:0000256" key="1">
    <source>
        <dbReference type="ARBA" id="ARBA00001946"/>
    </source>
</evidence>
<evidence type="ECO:0000256" key="10">
    <source>
        <dbReference type="ARBA" id="ARBA00023211"/>
    </source>
</evidence>
<evidence type="ECO:0000256" key="3">
    <source>
        <dbReference type="ARBA" id="ARBA00022723"/>
    </source>
</evidence>
<keyword evidence="15" id="KW-1185">Reference proteome</keyword>
<evidence type="ECO:0000256" key="2">
    <source>
        <dbReference type="ARBA" id="ARBA00022722"/>
    </source>
</evidence>
<keyword evidence="7" id="KW-0694">RNA-binding</keyword>
<dbReference type="GO" id="GO:0046872">
    <property type="term" value="F:metal ion binding"/>
    <property type="evidence" value="ECO:0007669"/>
    <property type="project" value="UniProtKB-KW"/>
</dbReference>
<dbReference type="Pfam" id="PF18541">
    <property type="entry name" value="RuvC_III"/>
    <property type="match status" value="2"/>
</dbReference>
<dbReference type="NCBIfam" id="TIGR01865">
    <property type="entry name" value="cas_Csn1"/>
    <property type="match status" value="1"/>
</dbReference>
<dbReference type="Gene3D" id="3.30.420.10">
    <property type="entry name" value="Ribonuclease H-like superfamily/Ribonuclease H"/>
    <property type="match status" value="1"/>
</dbReference>
<sequence length="491" mass="55978">MLFEPGYAEVDHALPYSRSFDDSKNNKVLALTEENRNKGNRTPYEYLTSFGGEEGERWRQFVAFVEANKNYRLAKRQRLLRKDFTGKAANEFRERNLNDTRYIGRFFKNYVEDHLQLKVGADGTVAKRCVVLNGQTTAFLRARWGLLKVREESDRHHALDAAVVAACSHGMVKRLADYARTRELANIRGGFPDPETGEILDPGAFRQLAVHFPEPWPHFREELQARLKLDDPGELRARLEAFGTYPPEALAAVRPLFVSRAPQRRNGGAIHEETIRSAKRINDKVSYVKVPLQKLKLARLGDIVGATYSRNAPLIALLRERLEKYGDDGTKAFAEPVFKPSKNGKGSLVKSVKLASTQKSGIRVRGGVAEFGEMHHVDVFKCGNRYHFEPVYRARPESYINHPRIPDGAEFLFALSKNDYVRLCLDGVSYEGYFVMYESDGRMTLRAHDQPKPDKMYFRKRVANATNIQKFHVDILGNLYPARAEKRRGLA</sequence>
<name>A0A1M5APL7_9GAMM</name>
<dbReference type="Proteomes" id="UP000242857">
    <property type="component" value="Unassembled WGS sequence"/>
</dbReference>
<keyword evidence="10" id="KW-0464">Manganese</keyword>
<keyword evidence="6" id="KW-0460">Magnesium</keyword>
<accession>A0A1M5APL7</accession>
<keyword evidence="8" id="KW-0051">Antiviral defense</keyword>
<proteinExistence type="predicted"/>
<dbReference type="InterPro" id="IPR003615">
    <property type="entry name" value="HNH_nuc"/>
</dbReference>
<evidence type="ECO:0000256" key="12">
    <source>
        <dbReference type="PROSITE-ProRule" id="PRU01085"/>
    </source>
</evidence>
<reference evidence="15" key="1">
    <citation type="submission" date="2016-11" db="EMBL/GenBank/DDBJ databases">
        <authorList>
            <person name="Varghese N."/>
            <person name="Submissions S."/>
        </authorList>
    </citation>
    <scope>NUCLEOTIDE SEQUENCE [LARGE SCALE GENOMIC DNA]</scope>
    <source>
        <strain evidence="15">DSM 14834</strain>
    </source>
</reference>
<feature type="domain" description="HNH Cas9-type" evidence="13">
    <location>
        <begin position="1"/>
        <end position="97"/>
    </location>
</feature>
<evidence type="ECO:0000256" key="5">
    <source>
        <dbReference type="ARBA" id="ARBA00022801"/>
    </source>
</evidence>
<organism evidence="14 15">
    <name type="scientific">Thermomonas hydrothermalis</name>
    <dbReference type="NCBI Taxonomy" id="213588"/>
    <lineage>
        <taxon>Bacteria</taxon>
        <taxon>Pseudomonadati</taxon>
        <taxon>Pseudomonadota</taxon>
        <taxon>Gammaproteobacteria</taxon>
        <taxon>Lysobacterales</taxon>
        <taxon>Lysobacteraceae</taxon>
        <taxon>Thermomonas</taxon>
    </lineage>
</organism>
<dbReference type="PROSITE" id="PS51749">
    <property type="entry name" value="HNH_CAS9"/>
    <property type="match status" value="1"/>
</dbReference>
<evidence type="ECO:0000259" key="13">
    <source>
        <dbReference type="PROSITE" id="PS51749"/>
    </source>
</evidence>
<gene>
    <name evidence="14" type="ORF">SAMN02745204_02261</name>
</gene>
<evidence type="ECO:0000313" key="15">
    <source>
        <dbReference type="Proteomes" id="UP000242857"/>
    </source>
</evidence>
<dbReference type="GO" id="GO:0003677">
    <property type="term" value="F:DNA binding"/>
    <property type="evidence" value="ECO:0007669"/>
    <property type="project" value="UniProtKB-UniRule"/>
</dbReference>
<evidence type="ECO:0000256" key="6">
    <source>
        <dbReference type="ARBA" id="ARBA00022842"/>
    </source>
</evidence>
<protein>
    <submittedName>
        <fullName evidence="14">CRISPR subtype II/NMENI RNA-guided endonuclease Cas9/Csn1</fullName>
    </submittedName>
</protein>
<evidence type="ECO:0000256" key="9">
    <source>
        <dbReference type="ARBA" id="ARBA00023125"/>
    </source>
</evidence>
<dbReference type="Pfam" id="PF13395">
    <property type="entry name" value="HNH_4"/>
    <property type="match status" value="1"/>
</dbReference>
<dbReference type="InterPro" id="IPR036397">
    <property type="entry name" value="RNaseH_sf"/>
</dbReference>
<evidence type="ECO:0000313" key="14">
    <source>
        <dbReference type="EMBL" id="SHF32047.1"/>
    </source>
</evidence>
<evidence type="ECO:0000256" key="11">
    <source>
        <dbReference type="ARBA" id="ARBA00046380"/>
    </source>
</evidence>
<keyword evidence="3" id="KW-0479">Metal-binding</keyword>
<evidence type="ECO:0000256" key="7">
    <source>
        <dbReference type="ARBA" id="ARBA00022884"/>
    </source>
</evidence>
<dbReference type="InterPro" id="IPR041383">
    <property type="entry name" value="RuvC_III"/>
</dbReference>
<dbReference type="GO" id="GO:0003723">
    <property type="term" value="F:RNA binding"/>
    <property type="evidence" value="ECO:0007669"/>
    <property type="project" value="UniProtKB-UniRule"/>
</dbReference>
<dbReference type="GO" id="GO:0004519">
    <property type="term" value="F:endonuclease activity"/>
    <property type="evidence" value="ECO:0007669"/>
    <property type="project" value="UniProtKB-UniRule"/>
</dbReference>
<dbReference type="InterPro" id="IPR033114">
    <property type="entry name" value="HNH_CAS9"/>
</dbReference>
<dbReference type="EMBL" id="FQUK01000059">
    <property type="protein sequence ID" value="SHF32047.1"/>
    <property type="molecule type" value="Genomic_DNA"/>
</dbReference>
<keyword evidence="5 12" id="KW-0378">Hydrolase</keyword>
<keyword evidence="9 12" id="KW-0238">DNA-binding</keyword>
<evidence type="ECO:0000256" key="8">
    <source>
        <dbReference type="ARBA" id="ARBA00023118"/>
    </source>
</evidence>
<evidence type="ECO:0000256" key="4">
    <source>
        <dbReference type="ARBA" id="ARBA00022759"/>
    </source>
</evidence>
<dbReference type="InterPro" id="IPR028629">
    <property type="entry name" value="Cas9"/>
</dbReference>
<comment type="cofactor">
    <cofactor evidence="1">
        <name>Mg(2+)</name>
        <dbReference type="ChEBI" id="CHEBI:18420"/>
    </cofactor>
</comment>
<keyword evidence="4 12" id="KW-0255">Endonuclease</keyword>
<dbReference type="AlphaFoldDB" id="A0A1M5APL7"/>
<dbReference type="STRING" id="213588.SAMN02745204_02261"/>